<organism evidence="2 3">
    <name type="scientific">Oryzias melastigma</name>
    <name type="common">Marine medaka</name>
    <dbReference type="NCBI Taxonomy" id="30732"/>
    <lineage>
        <taxon>Eukaryota</taxon>
        <taxon>Metazoa</taxon>
        <taxon>Chordata</taxon>
        <taxon>Craniata</taxon>
        <taxon>Vertebrata</taxon>
        <taxon>Euteleostomi</taxon>
        <taxon>Actinopterygii</taxon>
        <taxon>Neopterygii</taxon>
        <taxon>Teleostei</taxon>
        <taxon>Neoteleostei</taxon>
        <taxon>Acanthomorphata</taxon>
        <taxon>Ovalentaria</taxon>
        <taxon>Atherinomorphae</taxon>
        <taxon>Beloniformes</taxon>
        <taxon>Adrianichthyidae</taxon>
        <taxon>Oryziinae</taxon>
        <taxon>Oryzias</taxon>
    </lineage>
</organism>
<dbReference type="InterPro" id="IPR050310">
    <property type="entry name" value="VPS10-sortilin"/>
</dbReference>
<proteinExistence type="predicted"/>
<protein>
    <submittedName>
        <fullName evidence="2">VPS10 domain-containing receptor SorCS3</fullName>
    </submittedName>
</protein>
<gene>
    <name evidence="2" type="ORF">FQA47_020214</name>
</gene>
<reference evidence="2" key="1">
    <citation type="journal article" name="BMC Genomics">
        <title>Long-read sequencing and de novo genome assembly of marine medaka (Oryzias melastigma).</title>
        <authorList>
            <person name="Liang P."/>
            <person name="Saqib H.S.A."/>
            <person name="Ni X."/>
            <person name="Shen Y."/>
        </authorList>
    </citation>
    <scope>NUCLEOTIDE SEQUENCE</scope>
    <source>
        <strain evidence="2">Bigg-433</strain>
    </source>
</reference>
<keyword evidence="2" id="KW-0675">Receptor</keyword>
<sequence length="247" mass="27499">MHTITVQVSAANTILQDTKTIAVKEFFKSLLLSFSPNLDEFNPDIPEWRQDVGRVIKKALLQVCDFPGEQLLVAVFPGVPTAAELFLLPNKNQSEGRKKSEDALEQTSSTIVNALNQNLVEFELKPGVRVIVYNTQLTLAPLVDSSPRHNSSAMLMLLSVVFLGLAVFLIYKFKRKIPWINIYAEVNQEKEQEMIGSVGQSESTPKITLSEFTASKELMEKELDARVKRGVGNACESTREIPNCTSV</sequence>
<keyword evidence="1" id="KW-0472">Membrane</keyword>
<keyword evidence="1" id="KW-0812">Transmembrane</keyword>
<dbReference type="PANTHER" id="PTHR12106:SF10">
    <property type="entry name" value="VPS10 DOMAIN-CONTAINING RECEPTOR SORCS3"/>
    <property type="match status" value="1"/>
</dbReference>
<dbReference type="Proteomes" id="UP000646548">
    <property type="component" value="Unassembled WGS sequence"/>
</dbReference>
<feature type="transmembrane region" description="Helical" evidence="1">
    <location>
        <begin position="153"/>
        <end position="171"/>
    </location>
</feature>
<evidence type="ECO:0000313" key="2">
    <source>
        <dbReference type="EMBL" id="KAF6714350.1"/>
    </source>
</evidence>
<dbReference type="AlphaFoldDB" id="A0A834EUN5"/>
<dbReference type="EMBL" id="WKFB01001257">
    <property type="protein sequence ID" value="KAF6714350.1"/>
    <property type="molecule type" value="Genomic_DNA"/>
</dbReference>
<evidence type="ECO:0000313" key="3">
    <source>
        <dbReference type="Proteomes" id="UP000646548"/>
    </source>
</evidence>
<evidence type="ECO:0000256" key="1">
    <source>
        <dbReference type="SAM" id="Phobius"/>
    </source>
</evidence>
<accession>A0A834EUN5</accession>
<dbReference type="PANTHER" id="PTHR12106">
    <property type="entry name" value="SORTILIN RELATED"/>
    <property type="match status" value="1"/>
</dbReference>
<comment type="caution">
    <text evidence="2">The sequence shown here is derived from an EMBL/GenBank/DDBJ whole genome shotgun (WGS) entry which is preliminary data.</text>
</comment>
<keyword evidence="1" id="KW-1133">Transmembrane helix</keyword>
<dbReference type="GO" id="GO:0016020">
    <property type="term" value="C:membrane"/>
    <property type="evidence" value="ECO:0007669"/>
    <property type="project" value="TreeGrafter"/>
</dbReference>
<name>A0A834EUN5_ORYME</name>